<dbReference type="HOGENOM" id="CLU_002997_1_1_10"/>
<reference evidence="3 4" key="1">
    <citation type="submission" date="2012-08" db="EMBL/GenBank/DDBJ databases">
        <title>The Genome Sequence of Barnesiella intestinihominis YIT 11860.</title>
        <authorList>
            <consortium name="The Broad Institute Genome Sequencing Platform"/>
            <person name="Earl A."/>
            <person name="Ward D."/>
            <person name="Feldgarden M."/>
            <person name="Gevers D."/>
            <person name="Morotomi M."/>
            <person name="Walker B."/>
            <person name="Young S.K."/>
            <person name="Zeng Q."/>
            <person name="Gargeya S."/>
            <person name="Fitzgerald M."/>
            <person name="Haas B."/>
            <person name="Abouelleil A."/>
            <person name="Alvarado L."/>
            <person name="Arachchi H.M."/>
            <person name="Berlin A.M."/>
            <person name="Chapman S.B."/>
            <person name="Goldberg J."/>
            <person name="Griggs A."/>
            <person name="Gujja S."/>
            <person name="Hansen M."/>
            <person name="Howarth C."/>
            <person name="Imamovic A."/>
            <person name="Larimer J."/>
            <person name="McCowen C."/>
            <person name="Montmayeur A."/>
            <person name="Murphy C."/>
            <person name="Neiman D."/>
            <person name="Pearson M."/>
            <person name="Priest M."/>
            <person name="Roberts A."/>
            <person name="Saif S."/>
            <person name="Shea T."/>
            <person name="Sisk P."/>
            <person name="Sykes S."/>
            <person name="Wortman J."/>
            <person name="Nusbaum C."/>
            <person name="Birren B."/>
        </authorList>
    </citation>
    <scope>NUCLEOTIDE SEQUENCE [LARGE SCALE GENOMIC DNA]</scope>
    <source>
        <strain evidence="3 4">YIT 11860</strain>
    </source>
</reference>
<keyword evidence="2" id="KW-0812">Transmembrane</keyword>
<dbReference type="eggNOG" id="COG2911">
    <property type="taxonomic scope" value="Bacteria"/>
</dbReference>
<dbReference type="Proteomes" id="UP000006044">
    <property type="component" value="Unassembled WGS sequence"/>
</dbReference>
<proteinExistence type="predicted"/>
<dbReference type="EMBL" id="ADLE01000008">
    <property type="protein sequence ID" value="EJZ64812.1"/>
    <property type="molecule type" value="Genomic_DNA"/>
</dbReference>
<name>K0X038_9BACT</name>
<protein>
    <recommendedName>
        <fullName evidence="5">Translocation/assembly module TamB</fullName>
    </recommendedName>
</protein>
<dbReference type="STRING" id="742726.HMPREF9448_01298"/>
<keyword evidence="2" id="KW-1133">Transmembrane helix</keyword>
<keyword evidence="4" id="KW-1185">Reference proteome</keyword>
<evidence type="ECO:0000256" key="2">
    <source>
        <dbReference type="SAM" id="Phobius"/>
    </source>
</evidence>
<dbReference type="OrthoDB" id="680700at2"/>
<feature type="compositionally biased region" description="Basic and acidic residues" evidence="1">
    <location>
        <begin position="1525"/>
        <end position="1535"/>
    </location>
</feature>
<dbReference type="RefSeq" id="WP_008861760.1">
    <property type="nucleotide sequence ID" value="NZ_JH815204.1"/>
</dbReference>
<accession>K0X038</accession>
<evidence type="ECO:0000256" key="1">
    <source>
        <dbReference type="SAM" id="MobiDB-lite"/>
    </source>
</evidence>
<dbReference type="GeneID" id="77848577"/>
<feature type="region of interest" description="Disordered" evidence="1">
    <location>
        <begin position="1490"/>
        <end position="1535"/>
    </location>
</feature>
<dbReference type="GO" id="GO:0005886">
    <property type="term" value="C:plasma membrane"/>
    <property type="evidence" value="ECO:0007669"/>
    <property type="project" value="InterPro"/>
</dbReference>
<sequence>MRKIYSAFRIFVHIVIFSIIAIYTLGYILLSIPNIQDKVRYIGIKELSALLDTNITIDRIQISPFNKLELFGAYIPDLNGDTLLYANKISAGISLSDLLVDRELVFTNIQLFGLDARIKKETPSSETNLQFIIDAFKSDKNTPKKKINFKINNAIIRRGKIKYDILSAPIRRGQFDPNHIDLRNLLSKLSIKALSEDSVNISIKRLGFDEQSGFSLNRLQFKFEANRQQARLSDFKIQLPHSRIEIKPIIATLPDTLSAEHFYDQTRFSLQITKSLINPSDIAAFIPVLEKINTPILISMHLTGTPNNLYFHTFDFNFGKEDIIAHSQISVKNITNPQKRDILCDPITLNASSSGLADISSKLPFLTEEQCKTISRLGTIHFTGNISNQNQNLTACGTLETDLGSVHSDISINQNNSLNTTRYSGLIESKKFNLNGLFTEGNPYGEIIFKVELDSKKAKYQAPTGKVVGGISYFEYKGYPYENIMLNGEFGDNRYNGIIEINDPNGKLRVNGLSVLKDKDSEFDLVLQARDLNVSALKLMPKYKNSKLGFNVVAKFTGNNLDNAEGLLSIDSLSFTNNDDTFRLNKFNIEAHNQNTPQSIAVTSDYINGWIEGNYKFSTLQKSLQTLLSESLPSIFPFQENQPKKTEHKKNQQPNNFKFRFTVEPNIHMAQVLELPVTFTDRAIIEGEMNSLRNTALITGTIPHLWYKKSHIEDAFISARKDSTEMALFIETNSYNKKQIRTTWSLRSKAYRDSLDLVLNWNNDTQSTFYGELNTSTHFSRTHEGNKLQIQTHINPSTLIFNDTIWQMSPSDISYCEKQIEINDFEISHAPQYILIDGIASNREEDELKIELNDVDLDYIFGTLNIKNVTFGGNATGNLLATHLLTGAPRLSTEQFDVKDFSYNEAIFGDLHLFSMWDNDNQGILMKGFIENKEDKQTYIDGYIFPTKDSLSLSFDPDKLNIAFLRPFVSTVMSDISGIASGHIDFFGRFKALNVTGDAYVENLDFGIEYLNTRYNLSDSIHLSPTRIWFDNVTIYDKLKHTAKGSGWIEHHNFKDVSYDIAITEAQDFLSYDMTERQSPIYYGTIYGTGSTMIKGSPGQTQIDVNMSTGDQSKFTFVLSGSEAAGDYDFITFTNSGKQNTKIGELQADSIVIKNNARMMENSKIQNSSALNLNLQIEATNQAQMNLIMDKSTGDMIKATGQGSILLEYNSMDGDIKLYGSYVLEKGSYNFSLQDIITRDFSIKEGSRVSFHGDPMATNLDISAIYSLSANLLDLDENFANDKELSRTTVPVQTILNVSGDVRRPDLNFDIAFPTLTQDVDRRVRSIISTNDMMNRQIIYLLALNRFYTPDFMNMGQSRNNELVSVASSTLSSQLGNILGQLSENWNISPNFRSEKGDFSDMEVELALSSQLLNNRLIFNGNFGYRDNTVNNNTFIGDFDLEYLLNKSGTIRLKAYNHYNDRNYYIKSALTTQGVGIMLRHDFNRWGDLFRKNPKNNGKTKDIQSDSIPRNTILPNDTISTKSSLSKEKIPQTDQ</sequence>
<dbReference type="PATRIC" id="fig|742726.3.peg.1360"/>
<keyword evidence="2" id="KW-0472">Membrane</keyword>
<dbReference type="GO" id="GO:0009306">
    <property type="term" value="P:protein secretion"/>
    <property type="evidence" value="ECO:0007669"/>
    <property type="project" value="InterPro"/>
</dbReference>
<feature type="compositionally biased region" description="Polar residues" evidence="1">
    <location>
        <begin position="1505"/>
        <end position="1524"/>
    </location>
</feature>
<comment type="caution">
    <text evidence="3">The sequence shown here is derived from an EMBL/GenBank/DDBJ whole genome shotgun (WGS) entry which is preliminary data.</text>
</comment>
<feature type="transmembrane region" description="Helical" evidence="2">
    <location>
        <begin position="7"/>
        <end position="30"/>
    </location>
</feature>
<evidence type="ECO:0000313" key="4">
    <source>
        <dbReference type="Proteomes" id="UP000006044"/>
    </source>
</evidence>
<organism evidence="3 4">
    <name type="scientific">Barnesiella intestinihominis YIT 11860</name>
    <dbReference type="NCBI Taxonomy" id="742726"/>
    <lineage>
        <taxon>Bacteria</taxon>
        <taxon>Pseudomonadati</taxon>
        <taxon>Bacteroidota</taxon>
        <taxon>Bacteroidia</taxon>
        <taxon>Bacteroidales</taxon>
        <taxon>Barnesiellaceae</taxon>
        <taxon>Barnesiella</taxon>
    </lineage>
</organism>
<evidence type="ECO:0000313" key="3">
    <source>
        <dbReference type="EMBL" id="EJZ64812.1"/>
    </source>
</evidence>
<evidence type="ECO:0008006" key="5">
    <source>
        <dbReference type="Google" id="ProtNLM"/>
    </source>
</evidence>
<gene>
    <name evidence="3" type="ORF">HMPREF9448_01298</name>
</gene>